<dbReference type="InterPro" id="IPR001138">
    <property type="entry name" value="Zn2Cys6_DnaBD"/>
</dbReference>
<dbReference type="PROSITE" id="PS00463">
    <property type="entry name" value="ZN2_CY6_FUNGAL_1"/>
    <property type="match status" value="1"/>
</dbReference>
<keyword evidence="3" id="KW-0238">DNA-binding</keyword>
<comment type="subcellular location">
    <subcellularLocation>
        <location evidence="1">Nucleus</location>
    </subcellularLocation>
</comment>
<evidence type="ECO:0000259" key="6">
    <source>
        <dbReference type="PROSITE" id="PS50048"/>
    </source>
</evidence>
<dbReference type="SMART" id="SM00066">
    <property type="entry name" value="GAL4"/>
    <property type="match status" value="1"/>
</dbReference>
<dbReference type="OrthoDB" id="762982at2759"/>
<evidence type="ECO:0000256" key="1">
    <source>
        <dbReference type="ARBA" id="ARBA00004123"/>
    </source>
</evidence>
<protein>
    <recommendedName>
        <fullName evidence="6">Zn(2)-C6 fungal-type domain-containing protein</fullName>
    </recommendedName>
</protein>
<dbReference type="CDD" id="cd12148">
    <property type="entry name" value="fungal_TF_MHR"/>
    <property type="match status" value="1"/>
</dbReference>
<evidence type="ECO:0000256" key="3">
    <source>
        <dbReference type="ARBA" id="ARBA00023125"/>
    </source>
</evidence>
<keyword evidence="5" id="KW-0539">Nucleus</keyword>
<evidence type="ECO:0000256" key="5">
    <source>
        <dbReference type="ARBA" id="ARBA00023242"/>
    </source>
</evidence>
<feature type="domain" description="Zn(2)-C6 fungal-type" evidence="6">
    <location>
        <begin position="29"/>
        <end position="59"/>
    </location>
</feature>
<dbReference type="Proteomes" id="UP000326565">
    <property type="component" value="Unassembled WGS sequence"/>
</dbReference>
<accession>A0A5N5X715</accession>
<dbReference type="Pfam" id="PF00172">
    <property type="entry name" value="Zn_clus"/>
    <property type="match status" value="1"/>
</dbReference>
<organism evidence="7 8">
    <name type="scientific">Aspergillus leporis</name>
    <dbReference type="NCBI Taxonomy" id="41062"/>
    <lineage>
        <taxon>Eukaryota</taxon>
        <taxon>Fungi</taxon>
        <taxon>Dikarya</taxon>
        <taxon>Ascomycota</taxon>
        <taxon>Pezizomycotina</taxon>
        <taxon>Eurotiomycetes</taxon>
        <taxon>Eurotiomycetidae</taxon>
        <taxon>Eurotiales</taxon>
        <taxon>Aspergillaceae</taxon>
        <taxon>Aspergillus</taxon>
        <taxon>Aspergillus subgen. Circumdati</taxon>
    </lineage>
</organism>
<reference evidence="7 8" key="1">
    <citation type="submission" date="2019-04" db="EMBL/GenBank/DDBJ databases">
        <title>Friends and foes A comparative genomics study of 23 Aspergillus species from section Flavi.</title>
        <authorList>
            <consortium name="DOE Joint Genome Institute"/>
            <person name="Kjaerbolling I."/>
            <person name="Vesth T."/>
            <person name="Frisvad J.C."/>
            <person name="Nybo J.L."/>
            <person name="Theobald S."/>
            <person name="Kildgaard S."/>
            <person name="Isbrandt T."/>
            <person name="Kuo A."/>
            <person name="Sato A."/>
            <person name="Lyhne E.K."/>
            <person name="Kogle M.E."/>
            <person name="Wiebenga A."/>
            <person name="Kun R.S."/>
            <person name="Lubbers R.J."/>
            <person name="Makela M.R."/>
            <person name="Barry K."/>
            <person name="Chovatia M."/>
            <person name="Clum A."/>
            <person name="Daum C."/>
            <person name="Haridas S."/>
            <person name="He G."/>
            <person name="LaButti K."/>
            <person name="Lipzen A."/>
            <person name="Mondo S."/>
            <person name="Riley R."/>
            <person name="Salamov A."/>
            <person name="Simmons B.A."/>
            <person name="Magnuson J.K."/>
            <person name="Henrissat B."/>
            <person name="Mortensen U.H."/>
            <person name="Larsen T.O."/>
            <person name="Devries R.P."/>
            <person name="Grigoriev I.V."/>
            <person name="Machida M."/>
            <person name="Baker S.E."/>
            <person name="Andersen M.R."/>
        </authorList>
    </citation>
    <scope>NUCLEOTIDE SEQUENCE [LARGE SCALE GENOMIC DNA]</scope>
    <source>
        <strain evidence="7 8">CBS 151.66</strain>
    </source>
</reference>
<sequence>MGPKASGQRLIRRLDLNRPKLSRSREVQACEQCRIRKAKCDQSRPRCQKCRTHGRTCAYAQDLPKKPVGRPNGDQVIKLNHHGHLNATEDFPAPVEDSNTCQPLVNLNTGPSLGSGVLPSPPCSQDTTLQKLELPHDQIHLFIHHLEVDRLINWYSHYCHFWYPIVDISEVEASLQNLRRNSSSPAGPLALIAAVCYAAACSTNASSGMKSLRSVYASPTWKSIADQLLSASGYPHQPNLNTVSAAFLLASPTAAEWRTHPDPGSVYVLLRTAQSLGLHQADFRRILWWSIHGLDVAWSVAHALPPLIHPTTADVRTIETKNKSERKLIKTLIKVNSLMSTIFQEVYGIHQPTSKGIQDLDESAENICADEVTIGNLLEMETTDRLIAMSQRMCSFKMLFILHQPYLRSSQWPLGSRLKALNASQDYIKDFLTGVTDPALAPYRLVLGHFDVIHACAIVLQDLIHHPGSPECVRIRTLVETCLFTFSRDYHPNWEKLEALRFKAWAANDWLCREQETLETPGADASLSDCDPLFASIIWENMLL</sequence>
<evidence type="ECO:0000256" key="4">
    <source>
        <dbReference type="ARBA" id="ARBA00023163"/>
    </source>
</evidence>
<dbReference type="EMBL" id="ML732179">
    <property type="protein sequence ID" value="KAB8076531.1"/>
    <property type="molecule type" value="Genomic_DNA"/>
</dbReference>
<evidence type="ECO:0000256" key="2">
    <source>
        <dbReference type="ARBA" id="ARBA00023015"/>
    </source>
</evidence>
<dbReference type="PROSITE" id="PS50048">
    <property type="entry name" value="ZN2_CY6_FUNGAL_2"/>
    <property type="match status" value="1"/>
</dbReference>
<gene>
    <name evidence="7" type="ORF">BDV29DRAFT_189322</name>
</gene>
<dbReference type="AlphaFoldDB" id="A0A5N5X715"/>
<dbReference type="PANTHER" id="PTHR31001">
    <property type="entry name" value="UNCHARACTERIZED TRANSCRIPTIONAL REGULATORY PROTEIN"/>
    <property type="match status" value="1"/>
</dbReference>
<dbReference type="SUPFAM" id="SSF57701">
    <property type="entry name" value="Zn2/Cys6 DNA-binding domain"/>
    <property type="match status" value="1"/>
</dbReference>
<keyword evidence="8" id="KW-1185">Reference proteome</keyword>
<evidence type="ECO:0000313" key="7">
    <source>
        <dbReference type="EMBL" id="KAB8076531.1"/>
    </source>
</evidence>
<proteinExistence type="predicted"/>
<evidence type="ECO:0000313" key="8">
    <source>
        <dbReference type="Proteomes" id="UP000326565"/>
    </source>
</evidence>
<dbReference type="CDD" id="cd00067">
    <property type="entry name" value="GAL4"/>
    <property type="match status" value="1"/>
</dbReference>
<keyword evidence="2" id="KW-0805">Transcription regulation</keyword>
<keyword evidence="4" id="KW-0804">Transcription</keyword>
<name>A0A5N5X715_9EURO</name>
<dbReference type="GO" id="GO:0009893">
    <property type="term" value="P:positive regulation of metabolic process"/>
    <property type="evidence" value="ECO:0007669"/>
    <property type="project" value="UniProtKB-ARBA"/>
</dbReference>
<dbReference type="GO" id="GO:0000981">
    <property type="term" value="F:DNA-binding transcription factor activity, RNA polymerase II-specific"/>
    <property type="evidence" value="ECO:0007669"/>
    <property type="project" value="InterPro"/>
</dbReference>
<dbReference type="GO" id="GO:0008270">
    <property type="term" value="F:zinc ion binding"/>
    <property type="evidence" value="ECO:0007669"/>
    <property type="project" value="InterPro"/>
</dbReference>
<dbReference type="Gene3D" id="4.10.240.10">
    <property type="entry name" value="Zn(2)-C6 fungal-type DNA-binding domain"/>
    <property type="match status" value="1"/>
</dbReference>
<dbReference type="GO" id="GO:0003677">
    <property type="term" value="F:DNA binding"/>
    <property type="evidence" value="ECO:0007669"/>
    <property type="project" value="UniProtKB-KW"/>
</dbReference>
<dbReference type="PANTHER" id="PTHR31001:SF40">
    <property type="entry name" value="ZN(II)2CYS6 TRANSCRIPTION FACTOR (EUROFUNG)"/>
    <property type="match status" value="1"/>
</dbReference>
<dbReference type="InterPro" id="IPR050613">
    <property type="entry name" value="Sec_Metabolite_Reg"/>
</dbReference>
<dbReference type="GO" id="GO:0005634">
    <property type="term" value="C:nucleus"/>
    <property type="evidence" value="ECO:0007669"/>
    <property type="project" value="UniProtKB-SubCell"/>
</dbReference>
<dbReference type="InterPro" id="IPR036864">
    <property type="entry name" value="Zn2-C6_fun-type_DNA-bd_sf"/>
</dbReference>